<keyword evidence="5" id="KW-1185">Reference proteome</keyword>
<dbReference type="eggNOG" id="COG2378">
    <property type="taxonomic scope" value="Bacteria"/>
</dbReference>
<accession>A0A091B5S1</accession>
<gene>
    <name evidence="4" type="ORF">N787_01810</name>
</gene>
<evidence type="ECO:0000259" key="3">
    <source>
        <dbReference type="Pfam" id="PF26109"/>
    </source>
</evidence>
<feature type="domain" description="DNA-binding transcriptional repressor CapW winged helix-turn-helix" evidence="3">
    <location>
        <begin position="23"/>
        <end position="100"/>
    </location>
</feature>
<dbReference type="PANTHER" id="PTHR34580">
    <property type="match status" value="1"/>
</dbReference>
<reference evidence="4 5" key="1">
    <citation type="submission" date="2013-09" db="EMBL/GenBank/DDBJ databases">
        <title>Genome sequencing of Arenimonas metalli.</title>
        <authorList>
            <person name="Chen F."/>
            <person name="Wang G."/>
        </authorList>
    </citation>
    <scope>NUCLEOTIDE SEQUENCE [LARGE SCALE GENOMIC DNA]</scope>
    <source>
        <strain evidence="4 5">CF5-1</strain>
    </source>
</reference>
<dbReference type="Pfam" id="PF13280">
    <property type="entry name" value="WYL"/>
    <property type="match status" value="1"/>
</dbReference>
<dbReference type="Proteomes" id="UP000029393">
    <property type="component" value="Unassembled WGS sequence"/>
</dbReference>
<organism evidence="4 5">
    <name type="scientific">Arenimonas metalli CF5-1</name>
    <dbReference type="NCBI Taxonomy" id="1384056"/>
    <lineage>
        <taxon>Bacteria</taxon>
        <taxon>Pseudomonadati</taxon>
        <taxon>Pseudomonadota</taxon>
        <taxon>Gammaproteobacteria</taxon>
        <taxon>Lysobacterales</taxon>
        <taxon>Lysobacteraceae</taxon>
        <taxon>Arenimonas</taxon>
    </lineage>
</organism>
<comment type="caution">
    <text evidence="4">The sequence shown here is derived from an EMBL/GenBank/DDBJ whole genome shotgun (WGS) entry which is preliminary data.</text>
</comment>
<sequence>MLWFSHLSAGLPFPMPRRQAPLDRLKAIETLLLWEGRVTNSRLREFFPVHAVQASRDLTAYREQAEHNCHPVPGERGYRATDWVKPVLTEGSFREYQQLVGAAGSEGGLQTGVPSESVLEDATHTSLRIFPVVHAAIRTGQGVDIEYQSLRHPEGTRRRIFPHALIQAGVRWHVRAYCERAQAFRDFNLGRVRSATAVPVSAPATGAEDVEWNTPATLRLRPHQALTAAQSQMIRLEYFEGTVGLALTRRAPLVPYLIQAYRAALDPDRELPPAFLLQVHEPEQLPPCARWAETSDGGVLGS</sequence>
<feature type="domain" description="DNA-binding transcriptional repressor CapW C-terminal dimerisation" evidence="2">
    <location>
        <begin position="217"/>
        <end position="285"/>
    </location>
</feature>
<dbReference type="OrthoDB" id="9807255at2"/>
<dbReference type="PROSITE" id="PS52050">
    <property type="entry name" value="WYL"/>
    <property type="match status" value="1"/>
</dbReference>
<dbReference type="STRING" id="1384056.N787_01810"/>
<dbReference type="InterPro" id="IPR051534">
    <property type="entry name" value="CBASS_pafABC_assoc_protein"/>
</dbReference>
<dbReference type="InterPro" id="IPR059019">
    <property type="entry name" value="WHD_CapW"/>
</dbReference>
<dbReference type="AlphaFoldDB" id="A0A091B5S1"/>
<dbReference type="Pfam" id="PF26109">
    <property type="entry name" value="WHD_BrxR"/>
    <property type="match status" value="1"/>
</dbReference>
<evidence type="ECO:0000313" key="4">
    <source>
        <dbReference type="EMBL" id="KFN47061.1"/>
    </source>
</evidence>
<dbReference type="Pfam" id="PF26107">
    <property type="entry name" value="BrxR_CTD"/>
    <property type="match status" value="1"/>
</dbReference>
<proteinExistence type="predicted"/>
<dbReference type="PANTHER" id="PTHR34580:SF3">
    <property type="entry name" value="PROTEIN PAFB"/>
    <property type="match status" value="1"/>
</dbReference>
<dbReference type="InterPro" id="IPR026881">
    <property type="entry name" value="WYL_dom"/>
</dbReference>
<dbReference type="InterPro" id="IPR059020">
    <property type="entry name" value="CapW_CTD"/>
</dbReference>
<evidence type="ECO:0000313" key="5">
    <source>
        <dbReference type="Proteomes" id="UP000029393"/>
    </source>
</evidence>
<name>A0A091B5S1_9GAMM</name>
<feature type="domain" description="WYL" evidence="1">
    <location>
        <begin position="129"/>
        <end position="196"/>
    </location>
</feature>
<protein>
    <submittedName>
        <fullName evidence="4">Uncharacterized protein</fullName>
    </submittedName>
</protein>
<evidence type="ECO:0000259" key="2">
    <source>
        <dbReference type="Pfam" id="PF26107"/>
    </source>
</evidence>
<evidence type="ECO:0000259" key="1">
    <source>
        <dbReference type="Pfam" id="PF13280"/>
    </source>
</evidence>
<dbReference type="EMBL" id="AVCK01000012">
    <property type="protein sequence ID" value="KFN47061.1"/>
    <property type="molecule type" value="Genomic_DNA"/>
</dbReference>